<comment type="similarity">
    <text evidence="1 6">Belongs to the cytochrome P450 family.</text>
</comment>
<organism evidence="7 8">
    <name type="scientific">Cinnamomum micranthum f. kanehirae</name>
    <dbReference type="NCBI Taxonomy" id="337451"/>
    <lineage>
        <taxon>Eukaryota</taxon>
        <taxon>Viridiplantae</taxon>
        <taxon>Streptophyta</taxon>
        <taxon>Embryophyta</taxon>
        <taxon>Tracheophyta</taxon>
        <taxon>Spermatophyta</taxon>
        <taxon>Magnoliopsida</taxon>
        <taxon>Magnoliidae</taxon>
        <taxon>Laurales</taxon>
        <taxon>Lauraceae</taxon>
        <taxon>Cinnamomum</taxon>
    </lineage>
</organism>
<dbReference type="SUPFAM" id="SSF48264">
    <property type="entry name" value="Cytochrome P450"/>
    <property type="match status" value="1"/>
</dbReference>
<evidence type="ECO:0000256" key="2">
    <source>
        <dbReference type="ARBA" id="ARBA00022723"/>
    </source>
</evidence>
<accession>A0A443N6V4</accession>
<dbReference type="PRINTS" id="PR00385">
    <property type="entry name" value="P450"/>
</dbReference>
<dbReference type="GO" id="GO:0004497">
    <property type="term" value="F:monooxygenase activity"/>
    <property type="evidence" value="ECO:0007669"/>
    <property type="project" value="UniProtKB-KW"/>
</dbReference>
<dbReference type="GO" id="GO:0016705">
    <property type="term" value="F:oxidoreductase activity, acting on paired donors, with incorporation or reduction of molecular oxygen"/>
    <property type="evidence" value="ECO:0007669"/>
    <property type="project" value="InterPro"/>
</dbReference>
<evidence type="ECO:0000256" key="6">
    <source>
        <dbReference type="RuleBase" id="RU000461"/>
    </source>
</evidence>
<protein>
    <submittedName>
        <fullName evidence="7">Alkane hydroxylase MAH1-like protein</fullName>
    </submittedName>
</protein>
<dbReference type="InterPro" id="IPR002401">
    <property type="entry name" value="Cyt_P450_E_grp-I"/>
</dbReference>
<dbReference type="EMBL" id="QPKB01000001">
    <property type="protein sequence ID" value="RWR74257.1"/>
    <property type="molecule type" value="Genomic_DNA"/>
</dbReference>
<evidence type="ECO:0000256" key="3">
    <source>
        <dbReference type="ARBA" id="ARBA00023002"/>
    </source>
</evidence>
<comment type="cofactor">
    <cofactor evidence="5">
        <name>heme</name>
        <dbReference type="ChEBI" id="CHEBI:30413"/>
    </cofactor>
</comment>
<dbReference type="STRING" id="337451.A0A443N6V4"/>
<dbReference type="AlphaFoldDB" id="A0A443N6V4"/>
<name>A0A443N6V4_9MAGN</name>
<comment type="caution">
    <text evidence="7">The sequence shown here is derived from an EMBL/GenBank/DDBJ whole genome shotgun (WGS) entry which is preliminary data.</text>
</comment>
<dbReference type="GO" id="GO:0005506">
    <property type="term" value="F:iron ion binding"/>
    <property type="evidence" value="ECO:0007669"/>
    <property type="project" value="InterPro"/>
</dbReference>
<dbReference type="Proteomes" id="UP000283530">
    <property type="component" value="Unassembled WGS sequence"/>
</dbReference>
<dbReference type="Gene3D" id="1.10.630.10">
    <property type="entry name" value="Cytochrome P450"/>
    <property type="match status" value="1"/>
</dbReference>
<dbReference type="PANTHER" id="PTHR24296">
    <property type="entry name" value="CYTOCHROME P450"/>
    <property type="match status" value="1"/>
</dbReference>
<dbReference type="PROSITE" id="PS00086">
    <property type="entry name" value="CYTOCHROME_P450"/>
    <property type="match status" value="1"/>
</dbReference>
<dbReference type="InterPro" id="IPR036396">
    <property type="entry name" value="Cyt_P450_sf"/>
</dbReference>
<evidence type="ECO:0000256" key="5">
    <source>
        <dbReference type="PIRSR" id="PIRSR602401-1"/>
    </source>
</evidence>
<dbReference type="GO" id="GO:0020037">
    <property type="term" value="F:heme binding"/>
    <property type="evidence" value="ECO:0007669"/>
    <property type="project" value="InterPro"/>
</dbReference>
<gene>
    <name evidence="7" type="ORF">CKAN_00258100</name>
</gene>
<keyword evidence="5 6" id="KW-0349">Heme</keyword>
<evidence type="ECO:0000256" key="1">
    <source>
        <dbReference type="ARBA" id="ARBA00010617"/>
    </source>
</evidence>
<dbReference type="InterPro" id="IPR001128">
    <property type="entry name" value="Cyt_P450"/>
</dbReference>
<evidence type="ECO:0000256" key="4">
    <source>
        <dbReference type="ARBA" id="ARBA00023004"/>
    </source>
</evidence>
<dbReference type="Pfam" id="PF00067">
    <property type="entry name" value="p450"/>
    <property type="match status" value="1"/>
</dbReference>
<keyword evidence="4 5" id="KW-0408">Iron</keyword>
<sequence length="216" mass="24610">MLAGRDTTSAALTWFFCLVSMNPEVKTRILEELRANSHKTCESSAGQQEKYRVFDAEELNQSPLYESLRLYPPVPFEQASVLQPEVLPSGEAVRPGTKILIPLYTMARMESIWGKDCLEFKPARWITEKGKLKFEPSYKFMAFHSGPRICLGKEVAFTQMKSVAATLLFNFHFQVLEGHPVSPTLSIILQMEKGLKVRVRQRHPDALKQVTVQNQH</sequence>
<keyword evidence="6" id="KW-0503">Monooxygenase</keyword>
<keyword evidence="8" id="KW-1185">Reference proteome</keyword>
<feature type="binding site" description="axial binding residue" evidence="5">
    <location>
        <position position="150"/>
    </location>
    <ligand>
        <name>heme</name>
        <dbReference type="ChEBI" id="CHEBI:30413"/>
    </ligand>
    <ligandPart>
        <name>Fe</name>
        <dbReference type="ChEBI" id="CHEBI:18248"/>
    </ligandPart>
</feature>
<evidence type="ECO:0000313" key="7">
    <source>
        <dbReference type="EMBL" id="RWR74257.1"/>
    </source>
</evidence>
<reference evidence="7 8" key="1">
    <citation type="journal article" date="2019" name="Nat. Plants">
        <title>Stout camphor tree genome fills gaps in understanding of flowering plant genome evolution.</title>
        <authorList>
            <person name="Chaw S.M."/>
            <person name="Liu Y.C."/>
            <person name="Wu Y.W."/>
            <person name="Wang H.Y."/>
            <person name="Lin C.I."/>
            <person name="Wu C.S."/>
            <person name="Ke H.M."/>
            <person name="Chang L.Y."/>
            <person name="Hsu C.Y."/>
            <person name="Yang H.T."/>
            <person name="Sudianto E."/>
            <person name="Hsu M.H."/>
            <person name="Wu K.P."/>
            <person name="Wang L.N."/>
            <person name="Leebens-Mack J.H."/>
            <person name="Tsai I.J."/>
        </authorList>
    </citation>
    <scope>NUCLEOTIDE SEQUENCE [LARGE SCALE GENOMIC DNA]</scope>
    <source>
        <strain evidence="8">cv. Chaw 1501</strain>
        <tissue evidence="7">Young leaves</tissue>
    </source>
</reference>
<dbReference type="OrthoDB" id="1470350at2759"/>
<keyword evidence="2 5" id="KW-0479">Metal-binding</keyword>
<evidence type="ECO:0000313" key="8">
    <source>
        <dbReference type="Proteomes" id="UP000283530"/>
    </source>
</evidence>
<dbReference type="InterPro" id="IPR017972">
    <property type="entry name" value="Cyt_P450_CS"/>
</dbReference>
<dbReference type="GO" id="GO:0006629">
    <property type="term" value="P:lipid metabolic process"/>
    <property type="evidence" value="ECO:0007669"/>
    <property type="project" value="UniProtKB-ARBA"/>
</dbReference>
<keyword evidence="3 6" id="KW-0560">Oxidoreductase</keyword>
<proteinExistence type="inferred from homology"/>
<dbReference type="PRINTS" id="PR00463">
    <property type="entry name" value="EP450I"/>
</dbReference>